<dbReference type="InterPro" id="IPR013103">
    <property type="entry name" value="RVT_2"/>
</dbReference>
<dbReference type="Pfam" id="PF14223">
    <property type="entry name" value="Retrotran_gag_2"/>
    <property type="match status" value="1"/>
</dbReference>
<dbReference type="SUPFAM" id="SSF56672">
    <property type="entry name" value="DNA/RNA polymerases"/>
    <property type="match status" value="1"/>
</dbReference>
<evidence type="ECO:0000313" key="9">
    <source>
        <dbReference type="EMBL" id="RVX01961.1"/>
    </source>
</evidence>
<dbReference type="InterPro" id="IPR043502">
    <property type="entry name" value="DNA/RNA_pol_sf"/>
</dbReference>
<dbReference type="InterPro" id="IPR036397">
    <property type="entry name" value="RNaseH_sf"/>
</dbReference>
<sequence length="1266" mass="143928">MMILLGCMDIDLALRMPKPNELNEESTQEDEVYWGKWERSNRLSLMIMKRGIPEAFRGAVTDEVTNASDFLAEIQKRFAKNDKVETSTLLASLISMKYKGKGNVREYIMEMSHLASKLKALKLELSDDLLVHLVLISLPAQFNQFKEERLKQDKTESAHLASTSKDKGKRKNKDNKVVASNGPEQKKQKVEVTCFFCNKPGHTKKECTKYAAWRVKKGIFLTLGCLSYRKPSDAERCIYVRDGTGLLNVYDNLYLLETVPSYNETLHVESRGTKRKLNKDNSASLWHKRLGHISKSRVERLVSDGILDSLDFSDFDICVECIKGKRTKTKKLGANRATDVLELIHTDICGPYLTPSWNGQQYFITFIDDYSRYGYLFLIHEKSQSLDVFKTFKAEVELQLNKRIKSVRSDRGGEYYGRYDGSGEQRPGPFAKYLEECGIVPQYTMPGSPSMNGVAERRNRTLKDMVRSMISYSTLPEKLWGEALKTAAYILNRVPTKAAAKTPYELWTGRKPSLKHFHIWGCPVEAKPYKPHEKKLDSKTVSSYFIGYAERSRGFKFYDPAISETCTLSKAIVDPSQARNIVFEEEEGSTIAFDNVQVSLPIIDQEVNSDPQPTDNIVQPLIANEDIAPEEQTQQPQENMPLRRSTRERRNAISDDYIVYLQEREVESGMMEDDPINFQQAMKSSNSQKWIEAMNEEYKSMQDNKVWELVPLPVGTKPIDCKWIFKTKRDSNGNLERYKARLVAKGFTQKEGIDFKETFSPVSTKDSFRIIMALVAHYDLELHQMDVKTTFLNGDIDETIYMVQPENFVSEDSKNMICKLTKSIYGLKQASRQWYFKFHQIIVSYGFEANLMDECVYHKFSGSKYIFLVLYVDDILLATNDISILHDTKRFLSKHFEMKDLGDASFVLGIQIHRDRSRGILGLSQRTYIDKVLQRYGMQNSKPGDTPVAKGDKFSLNQCPKNSLESQEMQKIPYASAVGSLMYAQVCTRPDIAYIVGMLGRYLSNPGMDHWRAAKRVMRYLQRTKEYILTYRRLDQLEFIGYSDSDFVGCQDSRRSTSGYIYLLAGGAISWRSAKQTLITSSTMEAEFVTCYEASNQGIWLQNFVIGLRVLDEKVQSGQISIEHIGTNSMIADPLTKGLPPRANNLVCNEKEKQALLDPANELSSWSIKGDCCGWRGVHCSNASSRVLKLKLADLNVGGEISSALLKLEFLAHLDLNIPSFLGSMGSIRFLDLSFACFGGLVPPQLGNISNLRHLNLGGDTTALNP</sequence>
<organism evidence="9 10">
    <name type="scientific">Vitis vinifera</name>
    <name type="common">Grape</name>
    <dbReference type="NCBI Taxonomy" id="29760"/>
    <lineage>
        <taxon>Eukaryota</taxon>
        <taxon>Viridiplantae</taxon>
        <taxon>Streptophyta</taxon>
        <taxon>Embryophyta</taxon>
        <taxon>Tracheophyta</taxon>
        <taxon>Spermatophyta</taxon>
        <taxon>Magnoliopsida</taxon>
        <taxon>eudicotyledons</taxon>
        <taxon>Gunneridae</taxon>
        <taxon>Pentapetalae</taxon>
        <taxon>rosids</taxon>
        <taxon>Vitales</taxon>
        <taxon>Vitaceae</taxon>
        <taxon>Viteae</taxon>
        <taxon>Vitis</taxon>
    </lineage>
</organism>
<evidence type="ECO:0000256" key="5">
    <source>
        <dbReference type="PROSITE-ProRule" id="PRU00047"/>
    </source>
</evidence>
<dbReference type="Pfam" id="PF07727">
    <property type="entry name" value="RVT_2"/>
    <property type="match status" value="1"/>
</dbReference>
<keyword evidence="5" id="KW-0863">Zinc-finger</keyword>
<keyword evidence="2" id="KW-0479">Metal-binding</keyword>
<dbReference type="PROSITE" id="PS50158">
    <property type="entry name" value="ZF_CCHC"/>
    <property type="match status" value="1"/>
</dbReference>
<name>A0A438IZ26_VITVI</name>
<keyword evidence="3" id="KW-0677">Repeat</keyword>
<dbReference type="SUPFAM" id="SSF52058">
    <property type="entry name" value="L domain-like"/>
    <property type="match status" value="1"/>
</dbReference>
<dbReference type="InterPro" id="IPR025724">
    <property type="entry name" value="GAG-pre-integrase_dom"/>
</dbReference>
<gene>
    <name evidence="9" type="primary">POLX_2399</name>
    <name evidence="9" type="ORF">CK203_019573</name>
</gene>
<dbReference type="Gene3D" id="3.80.10.10">
    <property type="entry name" value="Ribonuclease Inhibitor"/>
    <property type="match status" value="1"/>
</dbReference>
<evidence type="ECO:0000256" key="2">
    <source>
        <dbReference type="ARBA" id="ARBA00022723"/>
    </source>
</evidence>
<evidence type="ECO:0000256" key="6">
    <source>
        <dbReference type="SAM" id="MobiDB-lite"/>
    </source>
</evidence>
<dbReference type="Gene3D" id="3.30.420.10">
    <property type="entry name" value="Ribonuclease H-like superfamily/Ribonuclease H"/>
    <property type="match status" value="1"/>
</dbReference>
<keyword evidence="5" id="KW-0862">Zinc</keyword>
<feature type="region of interest" description="Disordered" evidence="6">
    <location>
        <begin position="627"/>
        <end position="648"/>
    </location>
</feature>
<dbReference type="Pfam" id="PF00665">
    <property type="entry name" value="rve"/>
    <property type="match status" value="1"/>
</dbReference>
<evidence type="ECO:0000256" key="4">
    <source>
        <dbReference type="ARBA" id="ARBA00022801"/>
    </source>
</evidence>
<proteinExistence type="predicted"/>
<evidence type="ECO:0000256" key="1">
    <source>
        <dbReference type="ARBA" id="ARBA00022614"/>
    </source>
</evidence>
<dbReference type="CDD" id="cd09272">
    <property type="entry name" value="RNase_HI_RT_Ty1"/>
    <property type="match status" value="1"/>
</dbReference>
<dbReference type="InterPro" id="IPR013210">
    <property type="entry name" value="LRR_N_plant-typ"/>
</dbReference>
<dbReference type="InterPro" id="IPR036875">
    <property type="entry name" value="Znf_CCHC_sf"/>
</dbReference>
<dbReference type="Proteomes" id="UP000288805">
    <property type="component" value="Unassembled WGS sequence"/>
</dbReference>
<dbReference type="AlphaFoldDB" id="A0A438IZ26"/>
<keyword evidence="1" id="KW-0433">Leucine-rich repeat</keyword>
<protein>
    <submittedName>
        <fullName evidence="9">Retrovirus-related Pol polyprotein from transposon TNT 1-94</fullName>
    </submittedName>
</protein>
<dbReference type="InterPro" id="IPR001878">
    <property type="entry name" value="Znf_CCHC"/>
</dbReference>
<dbReference type="SUPFAM" id="SSF53098">
    <property type="entry name" value="Ribonuclease H-like"/>
    <property type="match status" value="1"/>
</dbReference>
<dbReference type="SUPFAM" id="SSF57756">
    <property type="entry name" value="Retrovirus zinc finger-like domains"/>
    <property type="match status" value="1"/>
</dbReference>
<dbReference type="Pfam" id="PF25597">
    <property type="entry name" value="SH3_retrovirus"/>
    <property type="match status" value="1"/>
</dbReference>
<accession>A0A438IZ26</accession>
<keyword evidence="4" id="KW-0378">Hydrolase</keyword>
<evidence type="ECO:0000259" key="8">
    <source>
        <dbReference type="PROSITE" id="PS50994"/>
    </source>
</evidence>
<dbReference type="GO" id="GO:0003676">
    <property type="term" value="F:nucleic acid binding"/>
    <property type="evidence" value="ECO:0007669"/>
    <property type="project" value="InterPro"/>
</dbReference>
<feature type="domain" description="Integrase catalytic" evidence="8">
    <location>
        <begin position="334"/>
        <end position="511"/>
    </location>
</feature>
<evidence type="ECO:0000256" key="3">
    <source>
        <dbReference type="ARBA" id="ARBA00022737"/>
    </source>
</evidence>
<dbReference type="InterPro" id="IPR057670">
    <property type="entry name" value="SH3_retrovirus"/>
</dbReference>
<dbReference type="GO" id="GO:0016787">
    <property type="term" value="F:hydrolase activity"/>
    <property type="evidence" value="ECO:0007669"/>
    <property type="project" value="UniProtKB-KW"/>
</dbReference>
<reference evidence="9 10" key="1">
    <citation type="journal article" date="2018" name="PLoS Genet.">
        <title>Population sequencing reveals clonal diversity and ancestral inbreeding in the grapevine cultivar Chardonnay.</title>
        <authorList>
            <person name="Roach M.J."/>
            <person name="Johnson D.L."/>
            <person name="Bohlmann J."/>
            <person name="van Vuuren H.J."/>
            <person name="Jones S.J."/>
            <person name="Pretorius I.S."/>
            <person name="Schmidt S.A."/>
            <person name="Borneman A.R."/>
        </authorList>
    </citation>
    <scope>NUCLEOTIDE SEQUENCE [LARGE SCALE GENOMIC DNA]</scope>
    <source>
        <strain evidence="10">cv. Chardonnay</strain>
        <tissue evidence="9">Leaf</tissue>
    </source>
</reference>
<dbReference type="InterPro" id="IPR039537">
    <property type="entry name" value="Retrotran_Ty1/copia-like"/>
</dbReference>
<dbReference type="Pfam" id="PF13976">
    <property type="entry name" value="gag_pre-integrs"/>
    <property type="match status" value="1"/>
</dbReference>
<evidence type="ECO:0000313" key="10">
    <source>
        <dbReference type="Proteomes" id="UP000288805"/>
    </source>
</evidence>
<dbReference type="PANTHER" id="PTHR42648">
    <property type="entry name" value="TRANSPOSASE, PUTATIVE-RELATED"/>
    <property type="match status" value="1"/>
</dbReference>
<dbReference type="GO" id="GO:0008270">
    <property type="term" value="F:zinc ion binding"/>
    <property type="evidence" value="ECO:0007669"/>
    <property type="project" value="UniProtKB-KW"/>
</dbReference>
<dbReference type="Pfam" id="PF08263">
    <property type="entry name" value="LRRNT_2"/>
    <property type="match status" value="1"/>
</dbReference>
<dbReference type="InterPro" id="IPR012337">
    <property type="entry name" value="RNaseH-like_sf"/>
</dbReference>
<dbReference type="InterPro" id="IPR032675">
    <property type="entry name" value="LRR_dom_sf"/>
</dbReference>
<dbReference type="SMART" id="SM00343">
    <property type="entry name" value="ZnF_C2HC"/>
    <property type="match status" value="1"/>
</dbReference>
<evidence type="ECO:0000259" key="7">
    <source>
        <dbReference type="PROSITE" id="PS50158"/>
    </source>
</evidence>
<dbReference type="EMBL" id="QGNW01000073">
    <property type="protein sequence ID" value="RVX01961.1"/>
    <property type="molecule type" value="Genomic_DNA"/>
</dbReference>
<feature type="region of interest" description="Disordered" evidence="6">
    <location>
        <begin position="153"/>
        <end position="184"/>
    </location>
</feature>
<dbReference type="PROSITE" id="PS50994">
    <property type="entry name" value="INTEGRASE"/>
    <property type="match status" value="1"/>
</dbReference>
<dbReference type="InterPro" id="IPR001584">
    <property type="entry name" value="Integrase_cat-core"/>
</dbReference>
<feature type="domain" description="CCHC-type" evidence="7">
    <location>
        <begin position="194"/>
        <end position="209"/>
    </location>
</feature>
<comment type="caution">
    <text evidence="9">The sequence shown here is derived from an EMBL/GenBank/DDBJ whole genome shotgun (WGS) entry which is preliminary data.</text>
</comment>
<dbReference type="GO" id="GO:0015074">
    <property type="term" value="P:DNA integration"/>
    <property type="evidence" value="ECO:0007669"/>
    <property type="project" value="InterPro"/>
</dbReference>
<dbReference type="PANTHER" id="PTHR42648:SF28">
    <property type="entry name" value="TRANSPOSON-ENCODED PROTEIN WITH RIBONUCLEASE H-LIKE AND RETROVIRUS ZINC FINGER-LIKE DOMAINS"/>
    <property type="match status" value="1"/>
</dbReference>